<dbReference type="Gene3D" id="3.10.180.10">
    <property type="entry name" value="2,3-Dihydroxybiphenyl 1,2-Dioxygenase, domain 1"/>
    <property type="match status" value="1"/>
</dbReference>
<evidence type="ECO:0000259" key="1">
    <source>
        <dbReference type="Pfam" id="PF13468"/>
    </source>
</evidence>
<dbReference type="EMBL" id="FTOQ01000003">
    <property type="protein sequence ID" value="SIS78979.1"/>
    <property type="molecule type" value="Genomic_DNA"/>
</dbReference>
<evidence type="ECO:0000313" key="3">
    <source>
        <dbReference type="Proteomes" id="UP000186684"/>
    </source>
</evidence>
<dbReference type="STRING" id="633194.SAMN05421759_103287"/>
<dbReference type="Proteomes" id="UP000186684">
    <property type="component" value="Unassembled WGS sequence"/>
</dbReference>
<evidence type="ECO:0000313" key="2">
    <source>
        <dbReference type="EMBL" id="SIS78979.1"/>
    </source>
</evidence>
<feature type="domain" description="Glyoxalase-like" evidence="1">
    <location>
        <begin position="5"/>
        <end position="174"/>
    </location>
</feature>
<name>A0A1N7LYY7_9RHOB</name>
<dbReference type="OrthoDB" id="8451710at2"/>
<keyword evidence="3" id="KW-1185">Reference proteome</keyword>
<protein>
    <submittedName>
        <fullName evidence="2">Glyoxalase-like domain-containing protein</fullName>
    </submittedName>
</protein>
<proteinExistence type="predicted"/>
<sequence length="204" mass="21610">MRLTLDHVAVLGETLAAAVAHCETALPVPLGPGGQHARYGTHNRLLGLEAGLYLEAIAIDPEAPAPEGPRWFGLDDFSGPPRLARWILRTDDMDAALAALPEAGAAVPLARGDLRWRMAVPPSGHMAYDGMFPALIEWQSPTPAGDLLSPSGLTLTDLVIRHPEARALANRLAPHLDAPLLRFETGAPGMEAHLRGPDGPACLT</sequence>
<reference evidence="3" key="1">
    <citation type="submission" date="2017-01" db="EMBL/GenBank/DDBJ databases">
        <authorList>
            <person name="Varghese N."/>
            <person name="Submissions S."/>
        </authorList>
    </citation>
    <scope>NUCLEOTIDE SEQUENCE [LARGE SCALE GENOMIC DNA]</scope>
    <source>
        <strain evidence="3">DSM 29430</strain>
    </source>
</reference>
<dbReference type="InterPro" id="IPR029068">
    <property type="entry name" value="Glyas_Bleomycin-R_OHBP_Dase"/>
</dbReference>
<dbReference type="RefSeq" id="WP_076446963.1">
    <property type="nucleotide sequence ID" value="NZ_FTOQ01000003.1"/>
</dbReference>
<dbReference type="InterPro" id="IPR025870">
    <property type="entry name" value="Glyoxalase-like_dom"/>
</dbReference>
<accession>A0A1N7LYY7</accession>
<dbReference type="AlphaFoldDB" id="A0A1N7LYY7"/>
<organism evidence="2 3">
    <name type="scientific">Roseivivax lentus</name>
    <dbReference type="NCBI Taxonomy" id="633194"/>
    <lineage>
        <taxon>Bacteria</taxon>
        <taxon>Pseudomonadati</taxon>
        <taxon>Pseudomonadota</taxon>
        <taxon>Alphaproteobacteria</taxon>
        <taxon>Rhodobacterales</taxon>
        <taxon>Roseobacteraceae</taxon>
        <taxon>Roseivivax</taxon>
    </lineage>
</organism>
<gene>
    <name evidence="2" type="ORF">SAMN05421759_103287</name>
</gene>
<dbReference type="SUPFAM" id="SSF54593">
    <property type="entry name" value="Glyoxalase/Bleomycin resistance protein/Dihydroxybiphenyl dioxygenase"/>
    <property type="match status" value="1"/>
</dbReference>
<dbReference type="Pfam" id="PF13468">
    <property type="entry name" value="Glyoxalase_3"/>
    <property type="match status" value="1"/>
</dbReference>